<dbReference type="PROSITE" id="PS00908">
    <property type="entry name" value="MR_MLE_1"/>
    <property type="match status" value="1"/>
</dbReference>
<accession>A0A6J4LH70</accession>
<dbReference type="NCBIfam" id="NF010624">
    <property type="entry name" value="PRK14017.1"/>
    <property type="match status" value="1"/>
</dbReference>
<dbReference type="EMBL" id="CADCTS010000449">
    <property type="protein sequence ID" value="CAA9331594.1"/>
    <property type="molecule type" value="Genomic_DNA"/>
</dbReference>
<organism evidence="4">
    <name type="scientific">uncultured Friedmanniella sp</name>
    <dbReference type="NCBI Taxonomy" id="335381"/>
    <lineage>
        <taxon>Bacteria</taxon>
        <taxon>Bacillati</taxon>
        <taxon>Actinomycetota</taxon>
        <taxon>Actinomycetes</taxon>
        <taxon>Propionibacteriales</taxon>
        <taxon>Nocardioidaceae</taxon>
        <taxon>Friedmanniella</taxon>
        <taxon>environmental samples</taxon>
    </lineage>
</organism>
<evidence type="ECO:0000256" key="2">
    <source>
        <dbReference type="SAM" id="MobiDB-lite"/>
    </source>
</evidence>
<evidence type="ECO:0000313" key="4">
    <source>
        <dbReference type="EMBL" id="CAA9331594.1"/>
    </source>
</evidence>
<dbReference type="GO" id="GO:0008869">
    <property type="term" value="F:galactonate dehydratase activity"/>
    <property type="evidence" value="ECO:0007669"/>
    <property type="project" value="UniProtKB-EC"/>
</dbReference>
<sequence>MRIARVETFVLSNRRALVRVETDGGLVGWGEPVLENWARTTVAAVQRMSEHLLGRDPRRITQLWQVLARGGFYRGGAVLHSAVAGIDQALWDIAGRALGEPVHALLGGACRERVRVYAHANAAQGRTGDPELARRLVAQGYDLLKVAPDGPVAFLDTPARVHRLVDELTELRAAVGDDVDLALDLHGRLSVPMARRLLPLLEPLLLTFVEEPLRPEHSALLPELVRCSSVPIATGERLYARTEFRAVLEAGVAVVQPDPSHAGGITEVFRIGTQAEVYDAQLAPHCPLGPVALAACLQLDLALPNVLAQEQVLRWDDPGSADVALLRDPEVLRPVDGAVPRLTGPGLGIEVDEDAVRALAVEGPLPPGSPVWEHPDGSFAEW</sequence>
<feature type="domain" description="Mandelate racemase/muconate lactonizing enzyme C-terminal" evidence="3">
    <location>
        <begin position="130"/>
        <end position="231"/>
    </location>
</feature>
<dbReference type="InterPro" id="IPR013341">
    <property type="entry name" value="Mandelate_racemase_N_dom"/>
</dbReference>
<dbReference type="PANTHER" id="PTHR48080:SF2">
    <property type="entry name" value="D-GALACTONATE DEHYDRATASE"/>
    <property type="match status" value="1"/>
</dbReference>
<dbReference type="SFLD" id="SFLDS00001">
    <property type="entry name" value="Enolase"/>
    <property type="match status" value="1"/>
</dbReference>
<reference evidence="4" key="1">
    <citation type="submission" date="2020-02" db="EMBL/GenBank/DDBJ databases">
        <authorList>
            <person name="Meier V. D."/>
        </authorList>
    </citation>
    <scope>NUCLEOTIDE SEQUENCE</scope>
    <source>
        <strain evidence="4">AVDCRST_MAG48</strain>
    </source>
</reference>
<dbReference type="InterPro" id="IPR029065">
    <property type="entry name" value="Enolase_C-like"/>
</dbReference>
<dbReference type="AlphaFoldDB" id="A0A6J4LH70"/>
<dbReference type="SUPFAM" id="SSF54826">
    <property type="entry name" value="Enolase N-terminal domain-like"/>
    <property type="match status" value="1"/>
</dbReference>
<dbReference type="Pfam" id="PF13378">
    <property type="entry name" value="MR_MLE_C"/>
    <property type="match status" value="1"/>
</dbReference>
<dbReference type="SUPFAM" id="SSF51604">
    <property type="entry name" value="Enolase C-terminal domain-like"/>
    <property type="match status" value="1"/>
</dbReference>
<proteinExistence type="predicted"/>
<dbReference type="PROSITE" id="PS00909">
    <property type="entry name" value="MR_MLE_2"/>
    <property type="match status" value="1"/>
</dbReference>
<feature type="region of interest" description="Disordered" evidence="2">
    <location>
        <begin position="362"/>
        <end position="382"/>
    </location>
</feature>
<dbReference type="InterPro" id="IPR034593">
    <property type="entry name" value="DgoD-like"/>
</dbReference>
<dbReference type="InterPro" id="IPR013342">
    <property type="entry name" value="Mandelate_racemase_C"/>
</dbReference>
<dbReference type="Pfam" id="PF02746">
    <property type="entry name" value="MR_MLE_N"/>
    <property type="match status" value="1"/>
</dbReference>
<dbReference type="InterPro" id="IPR029017">
    <property type="entry name" value="Enolase-like_N"/>
</dbReference>
<protein>
    <submittedName>
        <fullName evidence="4">Galactonate dehydratase</fullName>
        <ecNumber evidence="4">4.2.1.6</ecNumber>
    </submittedName>
</protein>
<keyword evidence="1 4" id="KW-0456">Lyase</keyword>
<dbReference type="Gene3D" id="3.30.390.10">
    <property type="entry name" value="Enolase-like, N-terminal domain"/>
    <property type="match status" value="1"/>
</dbReference>
<dbReference type="SFLD" id="SFLDG00179">
    <property type="entry name" value="mandelate_racemase"/>
    <property type="match status" value="1"/>
</dbReference>
<dbReference type="GO" id="GO:0009063">
    <property type="term" value="P:amino acid catabolic process"/>
    <property type="evidence" value="ECO:0007669"/>
    <property type="project" value="InterPro"/>
</dbReference>
<evidence type="ECO:0000256" key="1">
    <source>
        <dbReference type="ARBA" id="ARBA00023239"/>
    </source>
</evidence>
<dbReference type="SMART" id="SM00922">
    <property type="entry name" value="MR_MLE"/>
    <property type="match status" value="1"/>
</dbReference>
<dbReference type="InterPro" id="IPR036849">
    <property type="entry name" value="Enolase-like_C_sf"/>
</dbReference>
<dbReference type="PANTHER" id="PTHR48080">
    <property type="entry name" value="D-GALACTONATE DEHYDRATASE-RELATED"/>
    <property type="match status" value="1"/>
</dbReference>
<gene>
    <name evidence="4" type="ORF">AVDCRST_MAG48-3165</name>
</gene>
<dbReference type="Gene3D" id="3.20.20.120">
    <property type="entry name" value="Enolase-like C-terminal domain"/>
    <property type="match status" value="1"/>
</dbReference>
<evidence type="ECO:0000259" key="3">
    <source>
        <dbReference type="SMART" id="SM00922"/>
    </source>
</evidence>
<dbReference type="EC" id="4.2.1.6" evidence="4"/>
<name>A0A6J4LH70_9ACTN</name>
<dbReference type="InterPro" id="IPR018110">
    <property type="entry name" value="Mandel_Rmase/mucon_lact_enz_CS"/>
</dbReference>